<reference evidence="1 2" key="1">
    <citation type="submission" date="2024-04" db="EMBL/GenBank/DDBJ databases">
        <authorList>
            <person name="Fracassetti M."/>
        </authorList>
    </citation>
    <scope>NUCLEOTIDE SEQUENCE [LARGE SCALE GENOMIC DNA]</scope>
</reference>
<keyword evidence="2" id="KW-1185">Reference proteome</keyword>
<dbReference type="Proteomes" id="UP001497516">
    <property type="component" value="Chromosome 7"/>
</dbReference>
<protein>
    <submittedName>
        <fullName evidence="1">Uncharacterized protein</fullName>
    </submittedName>
</protein>
<organism evidence="1 2">
    <name type="scientific">Linum trigynum</name>
    <dbReference type="NCBI Taxonomy" id="586398"/>
    <lineage>
        <taxon>Eukaryota</taxon>
        <taxon>Viridiplantae</taxon>
        <taxon>Streptophyta</taxon>
        <taxon>Embryophyta</taxon>
        <taxon>Tracheophyta</taxon>
        <taxon>Spermatophyta</taxon>
        <taxon>Magnoliopsida</taxon>
        <taxon>eudicotyledons</taxon>
        <taxon>Gunneridae</taxon>
        <taxon>Pentapetalae</taxon>
        <taxon>rosids</taxon>
        <taxon>fabids</taxon>
        <taxon>Malpighiales</taxon>
        <taxon>Linaceae</taxon>
        <taxon>Linum</taxon>
    </lineage>
</organism>
<evidence type="ECO:0000313" key="1">
    <source>
        <dbReference type="EMBL" id="CAL1404164.1"/>
    </source>
</evidence>
<dbReference type="AlphaFoldDB" id="A0AAV2G0K6"/>
<gene>
    <name evidence="1" type="ORF">LTRI10_LOCUS44043</name>
</gene>
<proteinExistence type="predicted"/>
<dbReference type="EMBL" id="OZ034820">
    <property type="protein sequence ID" value="CAL1404164.1"/>
    <property type="molecule type" value="Genomic_DNA"/>
</dbReference>
<name>A0AAV2G0K6_9ROSI</name>
<evidence type="ECO:0000313" key="2">
    <source>
        <dbReference type="Proteomes" id="UP001497516"/>
    </source>
</evidence>
<accession>A0AAV2G0K6</accession>
<sequence>MFGRGGLSCRSRSGRSDQLIQGRWAASERVKRSAESGSRRMRIFLTKRRKRLASAGRVGSGGKCTSRWRSRKVVWTATRVSYCSAILDLCRR</sequence>